<evidence type="ECO:0000259" key="5">
    <source>
        <dbReference type="PROSITE" id="PS50865"/>
    </source>
</evidence>
<evidence type="ECO:0000256" key="2">
    <source>
        <dbReference type="ARBA" id="ARBA00022771"/>
    </source>
</evidence>
<sequence>MPIKIPNFRTQLEREVWDRLHPAKLAHIMNAFMGEGFAAKGAVKTSNPPIKDGMVYTLNLLKKIITEDYDRGRRSQLSLIPTLLLRIRALFRVYYNWQVTEERTADLKYCDFDDVGDVSIPLHELGLTLQLDRRRLKAVIDAGGAEFERVVLDMAPDIGPWREAAMNYEDELRKSEEADDGDRDDAQDLQDKADEDLAAYATVWFYGDLHVAFIMGTPTTEDEKRRAKKALKRLVFWSCNKKMRLIFGDCLTDSMRSIYGTPELLVKFCQVGGLAALIGDCNNSACKGLCENAALSLPDAAWDRQTKRSLFDATQSLQELTEWHDNEKHLDIFTSACYNIYKRYGAEPFERAYRNEDWSDPVIFHYIARQLKKEGVSPKTKAEWRGILRDYENLPRAVEDKYRWSNLNVSGQWDCIEIYGCDNDDCPEQAELIRLREARVKGVRDAQVEERLDDWGRKLKSCACHSVAYCSTECQKAAWRSHKPKCNRGRQDVIKV</sequence>
<feature type="domain" description="MYND-type" evidence="5">
    <location>
        <begin position="423"/>
        <end position="486"/>
    </location>
</feature>
<keyword evidence="7" id="KW-1185">Reference proteome</keyword>
<gene>
    <name evidence="6" type="ORF">SISSUDRAFT_1120087</name>
</gene>
<reference evidence="6 7" key="1">
    <citation type="journal article" date="2016" name="Mol. Biol. Evol.">
        <title>Comparative Genomics of Early-Diverging Mushroom-Forming Fungi Provides Insights into the Origins of Lignocellulose Decay Capabilities.</title>
        <authorList>
            <person name="Nagy L.G."/>
            <person name="Riley R."/>
            <person name="Tritt A."/>
            <person name="Adam C."/>
            <person name="Daum C."/>
            <person name="Floudas D."/>
            <person name="Sun H."/>
            <person name="Yadav J.S."/>
            <person name="Pangilinan J."/>
            <person name="Larsson K.H."/>
            <person name="Matsuura K."/>
            <person name="Barry K."/>
            <person name="Labutti K."/>
            <person name="Kuo R."/>
            <person name="Ohm R.A."/>
            <person name="Bhattacharya S.S."/>
            <person name="Shirouzu T."/>
            <person name="Yoshinaga Y."/>
            <person name="Martin F.M."/>
            <person name="Grigoriev I.V."/>
            <person name="Hibbett D.S."/>
        </authorList>
    </citation>
    <scope>NUCLEOTIDE SEQUENCE [LARGE SCALE GENOMIC DNA]</scope>
    <source>
        <strain evidence="6 7">HHB10207 ss-3</strain>
    </source>
</reference>
<accession>A0A166CTW1</accession>
<dbReference type="Gene3D" id="6.10.140.2220">
    <property type="match status" value="1"/>
</dbReference>
<dbReference type="AlphaFoldDB" id="A0A166CTW1"/>
<dbReference type="OrthoDB" id="10257049at2759"/>
<protein>
    <recommendedName>
        <fullName evidence="5">MYND-type domain-containing protein</fullName>
    </recommendedName>
</protein>
<evidence type="ECO:0000256" key="3">
    <source>
        <dbReference type="ARBA" id="ARBA00022833"/>
    </source>
</evidence>
<keyword evidence="3" id="KW-0862">Zinc</keyword>
<evidence type="ECO:0000256" key="4">
    <source>
        <dbReference type="PROSITE-ProRule" id="PRU00134"/>
    </source>
</evidence>
<keyword evidence="2 4" id="KW-0863">Zinc-finger</keyword>
<dbReference type="SUPFAM" id="SSF144232">
    <property type="entry name" value="HIT/MYND zinc finger-like"/>
    <property type="match status" value="1"/>
</dbReference>
<dbReference type="InterPro" id="IPR002893">
    <property type="entry name" value="Znf_MYND"/>
</dbReference>
<evidence type="ECO:0000313" key="7">
    <source>
        <dbReference type="Proteomes" id="UP000076798"/>
    </source>
</evidence>
<evidence type="ECO:0000256" key="1">
    <source>
        <dbReference type="ARBA" id="ARBA00022723"/>
    </source>
</evidence>
<dbReference type="GO" id="GO:0008270">
    <property type="term" value="F:zinc ion binding"/>
    <property type="evidence" value="ECO:0007669"/>
    <property type="project" value="UniProtKB-KW"/>
</dbReference>
<evidence type="ECO:0000313" key="6">
    <source>
        <dbReference type="EMBL" id="KZT37808.1"/>
    </source>
</evidence>
<dbReference type="Proteomes" id="UP000076798">
    <property type="component" value="Unassembled WGS sequence"/>
</dbReference>
<organism evidence="6 7">
    <name type="scientific">Sistotremastrum suecicum HHB10207 ss-3</name>
    <dbReference type="NCBI Taxonomy" id="1314776"/>
    <lineage>
        <taxon>Eukaryota</taxon>
        <taxon>Fungi</taxon>
        <taxon>Dikarya</taxon>
        <taxon>Basidiomycota</taxon>
        <taxon>Agaricomycotina</taxon>
        <taxon>Agaricomycetes</taxon>
        <taxon>Sistotremastrales</taxon>
        <taxon>Sistotremastraceae</taxon>
        <taxon>Sistotremastrum</taxon>
    </lineage>
</organism>
<dbReference type="Pfam" id="PF01753">
    <property type="entry name" value="zf-MYND"/>
    <property type="match status" value="1"/>
</dbReference>
<dbReference type="EMBL" id="KV428076">
    <property type="protein sequence ID" value="KZT37808.1"/>
    <property type="molecule type" value="Genomic_DNA"/>
</dbReference>
<name>A0A166CTW1_9AGAM</name>
<keyword evidence="1" id="KW-0479">Metal-binding</keyword>
<proteinExistence type="predicted"/>
<dbReference type="PROSITE" id="PS50865">
    <property type="entry name" value="ZF_MYND_2"/>
    <property type="match status" value="1"/>
</dbReference>